<dbReference type="RefSeq" id="WP_232399144.1">
    <property type="nucleotide sequence ID" value="NZ_CP102173.1"/>
</dbReference>
<evidence type="ECO:0000313" key="1">
    <source>
        <dbReference type="EMBL" id="UUP15092.1"/>
    </source>
</evidence>
<proteinExistence type="predicted"/>
<sequence>MINEGRPFLYSEHAALGMTKTGMRQAVADGEVVHLIARVYADAGADDTRELRIAAASRVVPAHAVLCDETAAWVWGLDVHRPTDRHRFEPKWVVPHGTSRARLDGVTCRQALLDDADIVEINGLRVTTPLRATADLLRKQWRPYALASADAMAHAGLVRPMDVRAYLAELKGYRGIRQARVLARYIEPKAASPGESWTRLRLVDAGFPVPRAQVEVVDAAGGLRYLDLAYVKRRVAIEFDGRQFHTSDDDLQQDEHRHELVAAIGYRIVRVRYEGLFGKDNAFEREVGEVLGMTPIARWW</sequence>
<accession>A0ABY5MCA6</accession>
<dbReference type="SUPFAM" id="SSF52980">
    <property type="entry name" value="Restriction endonuclease-like"/>
    <property type="match status" value="1"/>
</dbReference>
<dbReference type="Gene3D" id="3.40.960.10">
    <property type="entry name" value="VSR Endonuclease"/>
    <property type="match status" value="1"/>
</dbReference>
<dbReference type="Proteomes" id="UP001316184">
    <property type="component" value="Chromosome"/>
</dbReference>
<protein>
    <recommendedName>
        <fullName evidence="3">DUF559 domain-containing protein</fullName>
    </recommendedName>
</protein>
<dbReference type="EMBL" id="CP102173">
    <property type="protein sequence ID" value="UUP15092.1"/>
    <property type="molecule type" value="Genomic_DNA"/>
</dbReference>
<gene>
    <name evidence="1" type="ORF">NQV15_07210</name>
</gene>
<dbReference type="InterPro" id="IPR011335">
    <property type="entry name" value="Restrct_endonuc-II-like"/>
</dbReference>
<reference evidence="1 2" key="1">
    <citation type="submission" date="2022-08" db="EMBL/GenBank/DDBJ databases">
        <title>novel species in genus Aeromicrobium.</title>
        <authorList>
            <person name="Ye L."/>
        </authorList>
    </citation>
    <scope>NUCLEOTIDE SEQUENCE [LARGE SCALE GENOMIC DNA]</scope>
    <source>
        <strain evidence="2">zg-Y1379</strain>
    </source>
</reference>
<evidence type="ECO:0000313" key="2">
    <source>
        <dbReference type="Proteomes" id="UP001316184"/>
    </source>
</evidence>
<evidence type="ECO:0008006" key="3">
    <source>
        <dbReference type="Google" id="ProtNLM"/>
    </source>
</evidence>
<organism evidence="1 2">
    <name type="scientific">Aeromicrobium wangtongii</name>
    <dbReference type="NCBI Taxonomy" id="2969247"/>
    <lineage>
        <taxon>Bacteria</taxon>
        <taxon>Bacillati</taxon>
        <taxon>Actinomycetota</taxon>
        <taxon>Actinomycetes</taxon>
        <taxon>Propionibacteriales</taxon>
        <taxon>Nocardioidaceae</taxon>
        <taxon>Aeromicrobium</taxon>
    </lineage>
</organism>
<name>A0ABY5MCA6_9ACTN</name>
<keyword evidence="2" id="KW-1185">Reference proteome</keyword>